<dbReference type="EMBL" id="BPLR01020042">
    <property type="protein sequence ID" value="GIX74204.1"/>
    <property type="molecule type" value="Genomic_DNA"/>
</dbReference>
<evidence type="ECO:0000313" key="2">
    <source>
        <dbReference type="Proteomes" id="UP001054945"/>
    </source>
</evidence>
<dbReference type="AlphaFoldDB" id="A0AAV4MTI5"/>
<organism evidence="1 2">
    <name type="scientific">Caerostris extrusa</name>
    <name type="common">Bark spider</name>
    <name type="synonym">Caerostris bankana</name>
    <dbReference type="NCBI Taxonomy" id="172846"/>
    <lineage>
        <taxon>Eukaryota</taxon>
        <taxon>Metazoa</taxon>
        <taxon>Ecdysozoa</taxon>
        <taxon>Arthropoda</taxon>
        <taxon>Chelicerata</taxon>
        <taxon>Arachnida</taxon>
        <taxon>Araneae</taxon>
        <taxon>Araneomorphae</taxon>
        <taxon>Entelegynae</taxon>
        <taxon>Araneoidea</taxon>
        <taxon>Araneidae</taxon>
        <taxon>Caerostris</taxon>
    </lineage>
</organism>
<proteinExistence type="predicted"/>
<reference evidence="1 2" key="1">
    <citation type="submission" date="2021-06" db="EMBL/GenBank/DDBJ databases">
        <title>Caerostris extrusa draft genome.</title>
        <authorList>
            <person name="Kono N."/>
            <person name="Arakawa K."/>
        </authorList>
    </citation>
    <scope>NUCLEOTIDE SEQUENCE [LARGE SCALE GENOMIC DNA]</scope>
</reference>
<keyword evidence="2" id="KW-1185">Reference proteome</keyword>
<name>A0AAV4MTI5_CAEEX</name>
<dbReference type="Proteomes" id="UP001054945">
    <property type="component" value="Unassembled WGS sequence"/>
</dbReference>
<evidence type="ECO:0000313" key="1">
    <source>
        <dbReference type="EMBL" id="GIX74204.1"/>
    </source>
</evidence>
<comment type="caution">
    <text evidence="1">The sequence shown here is derived from an EMBL/GenBank/DDBJ whole genome shotgun (WGS) entry which is preliminary data.</text>
</comment>
<accession>A0AAV4MTI5</accession>
<protein>
    <submittedName>
        <fullName evidence="1">Uncharacterized protein</fullName>
    </submittedName>
</protein>
<sequence length="70" mass="8009">MRYEEERKAENIVVPACFGEHLPLVALSGRDIQEQRKDLSAELKAHSTTLGTSLILYVRFNDEDNNFNTN</sequence>
<gene>
    <name evidence="1" type="ORF">CEXT_152191</name>
</gene>